<sequence>MEDFYTALLTAVGLVLVLEGLLYAAAPDSMRQAMQKLLESDPALLRRAGAIAIGIGVFLVWLARG</sequence>
<dbReference type="Pfam" id="PF09838">
    <property type="entry name" value="DUF2065"/>
    <property type="match status" value="1"/>
</dbReference>
<dbReference type="EMBL" id="SADE01000003">
    <property type="protein sequence ID" value="RVU35092.1"/>
    <property type="molecule type" value="Genomic_DNA"/>
</dbReference>
<dbReference type="InterPro" id="IPR019201">
    <property type="entry name" value="DUF2065"/>
</dbReference>
<dbReference type="Proteomes" id="UP000287447">
    <property type="component" value="Unassembled WGS sequence"/>
</dbReference>
<feature type="transmembrane region" description="Helical" evidence="1">
    <location>
        <begin position="6"/>
        <end position="24"/>
    </location>
</feature>
<keyword evidence="3" id="KW-1185">Reference proteome</keyword>
<dbReference type="PANTHER" id="PTHR38602:SF1">
    <property type="entry name" value="INNER MEMBRANE PROTEIN"/>
    <property type="match status" value="1"/>
</dbReference>
<dbReference type="PANTHER" id="PTHR38602">
    <property type="entry name" value="INNER MEMBRANE PROTEIN-RELATED"/>
    <property type="match status" value="1"/>
</dbReference>
<evidence type="ECO:0000313" key="3">
    <source>
        <dbReference type="Proteomes" id="UP000287447"/>
    </source>
</evidence>
<gene>
    <name evidence="2" type="ORF">EOI86_19910</name>
</gene>
<dbReference type="RefSeq" id="WP_127767413.1">
    <property type="nucleotide sequence ID" value="NZ_SADE01000003.1"/>
</dbReference>
<proteinExistence type="predicted"/>
<keyword evidence="1" id="KW-0472">Membrane</keyword>
<accession>A0A3S3UMN5</accession>
<keyword evidence="1" id="KW-1133">Transmembrane helix</keyword>
<keyword evidence="1" id="KW-0812">Transmembrane</keyword>
<reference evidence="3" key="1">
    <citation type="submission" date="2019-01" db="EMBL/GenBank/DDBJ databases">
        <title>Gri0909 isolated from a small marine red alga.</title>
        <authorList>
            <person name="Kim J."/>
            <person name="Jeong S.E."/>
            <person name="Jeon C.O."/>
        </authorList>
    </citation>
    <scope>NUCLEOTIDE SEQUENCE [LARGE SCALE GENOMIC DNA]</scope>
    <source>
        <strain evidence="3">Gri0909</strain>
    </source>
</reference>
<dbReference type="AlphaFoldDB" id="A0A3S3UMN5"/>
<evidence type="ECO:0000256" key="1">
    <source>
        <dbReference type="SAM" id="Phobius"/>
    </source>
</evidence>
<feature type="transmembrane region" description="Helical" evidence="1">
    <location>
        <begin position="44"/>
        <end position="63"/>
    </location>
</feature>
<organism evidence="2 3">
    <name type="scientific">Hwanghaeella grinnelliae</name>
    <dbReference type="NCBI Taxonomy" id="2500179"/>
    <lineage>
        <taxon>Bacteria</taxon>
        <taxon>Pseudomonadati</taxon>
        <taxon>Pseudomonadota</taxon>
        <taxon>Alphaproteobacteria</taxon>
        <taxon>Rhodospirillales</taxon>
        <taxon>Rhodospirillaceae</taxon>
        <taxon>Hwanghaeella</taxon>
    </lineage>
</organism>
<protein>
    <submittedName>
        <fullName evidence="2">DUF2065 domain-containing protein</fullName>
    </submittedName>
</protein>
<comment type="caution">
    <text evidence="2">The sequence shown here is derived from an EMBL/GenBank/DDBJ whole genome shotgun (WGS) entry which is preliminary data.</text>
</comment>
<dbReference type="OrthoDB" id="9815199at2"/>
<evidence type="ECO:0000313" key="2">
    <source>
        <dbReference type="EMBL" id="RVU35092.1"/>
    </source>
</evidence>
<name>A0A3S3UMN5_9PROT</name>